<feature type="compositionally biased region" description="Pro residues" evidence="1">
    <location>
        <begin position="87"/>
        <end position="100"/>
    </location>
</feature>
<feature type="compositionally biased region" description="Basic and acidic residues" evidence="1">
    <location>
        <begin position="114"/>
        <end position="130"/>
    </location>
</feature>
<evidence type="ECO:0000256" key="1">
    <source>
        <dbReference type="SAM" id="MobiDB-lite"/>
    </source>
</evidence>
<dbReference type="EMBL" id="ML179087">
    <property type="protein sequence ID" value="THV01565.1"/>
    <property type="molecule type" value="Genomic_DNA"/>
</dbReference>
<dbReference type="AlphaFoldDB" id="A0A4S8MFY1"/>
<feature type="compositionally biased region" description="Polar residues" evidence="1">
    <location>
        <begin position="25"/>
        <end position="35"/>
    </location>
</feature>
<gene>
    <name evidence="2" type="ORF">K435DRAFT_853581</name>
</gene>
<accession>A0A4S8MFY1</accession>
<reference evidence="2 3" key="1">
    <citation type="journal article" date="2019" name="Nat. Ecol. Evol.">
        <title>Megaphylogeny resolves global patterns of mushroom evolution.</title>
        <authorList>
            <person name="Varga T."/>
            <person name="Krizsan K."/>
            <person name="Foldi C."/>
            <person name="Dima B."/>
            <person name="Sanchez-Garcia M."/>
            <person name="Sanchez-Ramirez S."/>
            <person name="Szollosi G.J."/>
            <person name="Szarkandi J.G."/>
            <person name="Papp V."/>
            <person name="Albert L."/>
            <person name="Andreopoulos W."/>
            <person name="Angelini C."/>
            <person name="Antonin V."/>
            <person name="Barry K.W."/>
            <person name="Bougher N.L."/>
            <person name="Buchanan P."/>
            <person name="Buyck B."/>
            <person name="Bense V."/>
            <person name="Catcheside P."/>
            <person name="Chovatia M."/>
            <person name="Cooper J."/>
            <person name="Damon W."/>
            <person name="Desjardin D."/>
            <person name="Finy P."/>
            <person name="Geml J."/>
            <person name="Haridas S."/>
            <person name="Hughes K."/>
            <person name="Justo A."/>
            <person name="Karasinski D."/>
            <person name="Kautmanova I."/>
            <person name="Kiss B."/>
            <person name="Kocsube S."/>
            <person name="Kotiranta H."/>
            <person name="LaButti K.M."/>
            <person name="Lechner B.E."/>
            <person name="Liimatainen K."/>
            <person name="Lipzen A."/>
            <person name="Lukacs Z."/>
            <person name="Mihaltcheva S."/>
            <person name="Morgado L.N."/>
            <person name="Niskanen T."/>
            <person name="Noordeloos M.E."/>
            <person name="Ohm R.A."/>
            <person name="Ortiz-Santana B."/>
            <person name="Ovrebo C."/>
            <person name="Racz N."/>
            <person name="Riley R."/>
            <person name="Savchenko A."/>
            <person name="Shiryaev A."/>
            <person name="Soop K."/>
            <person name="Spirin V."/>
            <person name="Szebenyi C."/>
            <person name="Tomsovsky M."/>
            <person name="Tulloss R.E."/>
            <person name="Uehling J."/>
            <person name="Grigoriev I.V."/>
            <person name="Vagvolgyi C."/>
            <person name="Papp T."/>
            <person name="Martin F.M."/>
            <person name="Miettinen O."/>
            <person name="Hibbett D.S."/>
            <person name="Nagy L.G."/>
        </authorList>
    </citation>
    <scope>NUCLEOTIDE SEQUENCE [LARGE SCALE GENOMIC DNA]</scope>
    <source>
        <strain evidence="2 3">CBS 962.96</strain>
    </source>
</reference>
<keyword evidence="3" id="KW-1185">Reference proteome</keyword>
<evidence type="ECO:0000313" key="3">
    <source>
        <dbReference type="Proteomes" id="UP000297245"/>
    </source>
</evidence>
<feature type="compositionally biased region" description="Basic and acidic residues" evidence="1">
    <location>
        <begin position="179"/>
        <end position="192"/>
    </location>
</feature>
<organism evidence="2 3">
    <name type="scientific">Dendrothele bispora (strain CBS 962.96)</name>
    <dbReference type="NCBI Taxonomy" id="1314807"/>
    <lineage>
        <taxon>Eukaryota</taxon>
        <taxon>Fungi</taxon>
        <taxon>Dikarya</taxon>
        <taxon>Basidiomycota</taxon>
        <taxon>Agaricomycotina</taxon>
        <taxon>Agaricomycetes</taxon>
        <taxon>Agaricomycetidae</taxon>
        <taxon>Agaricales</taxon>
        <taxon>Agaricales incertae sedis</taxon>
        <taxon>Dendrothele</taxon>
    </lineage>
</organism>
<feature type="compositionally biased region" description="Polar residues" evidence="1">
    <location>
        <begin position="44"/>
        <end position="53"/>
    </location>
</feature>
<name>A0A4S8MFY1_DENBC</name>
<protein>
    <submittedName>
        <fullName evidence="2">Uncharacterized protein</fullName>
    </submittedName>
</protein>
<dbReference type="Proteomes" id="UP000297245">
    <property type="component" value="Unassembled WGS sequence"/>
</dbReference>
<evidence type="ECO:0000313" key="2">
    <source>
        <dbReference type="EMBL" id="THV01565.1"/>
    </source>
</evidence>
<feature type="compositionally biased region" description="Polar residues" evidence="1">
    <location>
        <begin position="193"/>
        <end position="209"/>
    </location>
</feature>
<proteinExistence type="predicted"/>
<feature type="region of interest" description="Disordered" evidence="1">
    <location>
        <begin position="1"/>
        <end position="215"/>
    </location>
</feature>
<feature type="region of interest" description="Disordered" evidence="1">
    <location>
        <begin position="248"/>
        <end position="270"/>
    </location>
</feature>
<sequence length="324" mass="36556">MATRTEVETETTTQDPINPPHPSQVPHNSGFSTYTPDGYWRRGTQPTRPNSETPSREVFQGEGRILRPSSAPPAKIEEGRDGTPDAPRIPPMHLPTPEPTGPRTRIINLPFTREGPRNYDDLRREVRAIDPSHTFRGSTNIPESVLEETRAQEVLTENTPDPRSPVRYRTPIPSPLELPPRRDPIPYSRRNELTQQDRSPVRMESQSLDGSPIRITEPLDSRDRVVFPSLMERRPSFTNPRSYQEQFESAMGSALEHNPATGSSQPKRYTTPREALEDVGRQCRTLGESLGVRNLSDMSLEDHIHAVRALAEAREADLPLWVAS</sequence>